<evidence type="ECO:0000313" key="2">
    <source>
        <dbReference type="EMBL" id="CAG8649719.1"/>
    </source>
</evidence>
<feature type="coiled-coil region" evidence="1">
    <location>
        <begin position="176"/>
        <end position="207"/>
    </location>
</feature>
<evidence type="ECO:0000256" key="1">
    <source>
        <dbReference type="SAM" id="Coils"/>
    </source>
</evidence>
<organism evidence="2 3">
    <name type="scientific">Funneliformis mosseae</name>
    <name type="common">Endomycorrhizal fungus</name>
    <name type="synonym">Glomus mosseae</name>
    <dbReference type="NCBI Taxonomy" id="27381"/>
    <lineage>
        <taxon>Eukaryota</taxon>
        <taxon>Fungi</taxon>
        <taxon>Fungi incertae sedis</taxon>
        <taxon>Mucoromycota</taxon>
        <taxon>Glomeromycotina</taxon>
        <taxon>Glomeromycetes</taxon>
        <taxon>Glomerales</taxon>
        <taxon>Glomeraceae</taxon>
        <taxon>Funneliformis</taxon>
    </lineage>
</organism>
<dbReference type="Proteomes" id="UP000789375">
    <property type="component" value="Unassembled WGS sequence"/>
</dbReference>
<sequence>MKINDEKIFIHLNKHGFSATSLDLKNEEKLKHYMKHHQNLLFPLFDHLLIWKLNNKCYAIDSQSKNYRFLNVDDNELNLDLLVVLKVKNDDKDLEFSYFSYQQDILGEYQLNIGSIIWKIEKDELGIQTIIIEENLNKLMEEDVKEFIKMLFEIKINVNYLESRIDKYKNLIKEFIKMKKEDYDKWKNKIRELMKDLNKRITTIKELAKKNKFIIKIKEKYLHVNVDLIRLLGADKYLRDQLDQFKIDIKFYACKSLYNNDIALQTEIGIFIFHLNNDEGSIFLNYFYYTYLKGTIENISNITGYPEVDGKDKYYVFVSGWVSYIQNNNEEFSKYGSALLIYAIEKKVSYLIDDIYNKCLHHFEQDLDNNINILNVINASMPLLDKYYPEYIARYSLDTIMIMDSLECEIERLLTSHLYHFSNMKIVDLTPSIIWTKYTIKVDDMYYHDRRRIIRSLMKIYFAIQNTF</sequence>
<gene>
    <name evidence="2" type="ORF">FMOSSE_LOCUS11414</name>
</gene>
<proteinExistence type="predicted"/>
<protein>
    <submittedName>
        <fullName evidence="2">16893_t:CDS:1</fullName>
    </submittedName>
</protein>
<reference evidence="2" key="1">
    <citation type="submission" date="2021-06" db="EMBL/GenBank/DDBJ databases">
        <authorList>
            <person name="Kallberg Y."/>
            <person name="Tangrot J."/>
            <person name="Rosling A."/>
        </authorList>
    </citation>
    <scope>NUCLEOTIDE SEQUENCE</scope>
    <source>
        <strain evidence="2">87-6 pot B 2015</strain>
    </source>
</reference>
<dbReference type="EMBL" id="CAJVPP010004429">
    <property type="protein sequence ID" value="CAG8649719.1"/>
    <property type="molecule type" value="Genomic_DNA"/>
</dbReference>
<name>A0A9N9DUP4_FUNMO</name>
<comment type="caution">
    <text evidence="2">The sequence shown here is derived from an EMBL/GenBank/DDBJ whole genome shotgun (WGS) entry which is preliminary data.</text>
</comment>
<evidence type="ECO:0000313" key="3">
    <source>
        <dbReference type="Proteomes" id="UP000789375"/>
    </source>
</evidence>
<keyword evidence="1" id="KW-0175">Coiled coil</keyword>
<dbReference type="AlphaFoldDB" id="A0A9N9DUP4"/>
<keyword evidence="3" id="KW-1185">Reference proteome</keyword>
<accession>A0A9N9DUP4</accession>